<protein>
    <recommendedName>
        <fullName evidence="2">Tiam1/2 second PH-like domain-containing protein</fullName>
    </recommendedName>
</protein>
<evidence type="ECO:0000259" key="2">
    <source>
        <dbReference type="Pfam" id="PF23014"/>
    </source>
</evidence>
<dbReference type="InterPro" id="IPR011993">
    <property type="entry name" value="PH-like_dom_sf"/>
</dbReference>
<feature type="region of interest" description="Disordered" evidence="1">
    <location>
        <begin position="60"/>
        <end position="94"/>
    </location>
</feature>
<dbReference type="STRING" id="29170.A0A368FS55"/>
<evidence type="ECO:0000256" key="1">
    <source>
        <dbReference type="SAM" id="MobiDB-lite"/>
    </source>
</evidence>
<keyword evidence="4" id="KW-1185">Reference proteome</keyword>
<organism evidence="3 4">
    <name type="scientific">Ancylostoma caninum</name>
    <name type="common">Dog hookworm</name>
    <dbReference type="NCBI Taxonomy" id="29170"/>
    <lineage>
        <taxon>Eukaryota</taxon>
        <taxon>Metazoa</taxon>
        <taxon>Ecdysozoa</taxon>
        <taxon>Nematoda</taxon>
        <taxon>Chromadorea</taxon>
        <taxon>Rhabditida</taxon>
        <taxon>Rhabditina</taxon>
        <taxon>Rhabditomorpha</taxon>
        <taxon>Strongyloidea</taxon>
        <taxon>Ancylostomatidae</taxon>
        <taxon>Ancylostomatinae</taxon>
        <taxon>Ancylostoma</taxon>
    </lineage>
</organism>
<name>A0A368FS55_ANCCA</name>
<dbReference type="Proteomes" id="UP000252519">
    <property type="component" value="Unassembled WGS sequence"/>
</dbReference>
<dbReference type="Gene3D" id="2.30.29.30">
    <property type="entry name" value="Pleckstrin-homology domain (PH domain)/Phosphotyrosine-binding domain (PTB)"/>
    <property type="match status" value="1"/>
</dbReference>
<evidence type="ECO:0000313" key="3">
    <source>
        <dbReference type="EMBL" id="RCN33047.1"/>
    </source>
</evidence>
<feature type="domain" description="Tiam1/2 second PH-like" evidence="2">
    <location>
        <begin position="1"/>
        <end position="77"/>
    </location>
</feature>
<dbReference type="OrthoDB" id="1594986at2759"/>
<gene>
    <name evidence="3" type="ORF">ANCCAN_21130</name>
</gene>
<dbReference type="EMBL" id="JOJR01000982">
    <property type="protein sequence ID" value="RCN33047.1"/>
    <property type="molecule type" value="Genomic_DNA"/>
</dbReference>
<evidence type="ECO:0000313" key="4">
    <source>
        <dbReference type="Proteomes" id="UP000252519"/>
    </source>
</evidence>
<dbReference type="InterPro" id="IPR055230">
    <property type="entry name" value="PH_Tiam1/2"/>
</dbReference>
<accession>A0A368FS55</accession>
<sequence>MRLLPITDVLVEDDRKDEPVLAIIHAPSKDSDKPSNPEAVYHVACCQLSLKQQLVRSIKKARSNTLRETRRPLSGSSQSDGGYGSDPMKDRKSS</sequence>
<reference evidence="3 4" key="1">
    <citation type="submission" date="2014-10" db="EMBL/GenBank/DDBJ databases">
        <title>Draft genome of the hookworm Ancylostoma caninum.</title>
        <authorList>
            <person name="Mitreva M."/>
        </authorList>
    </citation>
    <scope>NUCLEOTIDE SEQUENCE [LARGE SCALE GENOMIC DNA]</scope>
    <source>
        <strain evidence="3 4">Baltimore</strain>
    </source>
</reference>
<proteinExistence type="predicted"/>
<dbReference type="AlphaFoldDB" id="A0A368FS55"/>
<dbReference type="Pfam" id="PF23014">
    <property type="entry name" value="PH_Tiam1"/>
    <property type="match status" value="1"/>
</dbReference>
<comment type="caution">
    <text evidence="3">The sequence shown here is derived from an EMBL/GenBank/DDBJ whole genome shotgun (WGS) entry which is preliminary data.</text>
</comment>